<comment type="similarity">
    <text evidence="1">Belongs to the UPF0751 family.</text>
</comment>
<sequence>MSVVIIGGNECMVCQYEGICKKHGCKAKVFAKENGAIRKKLGCPDFFILFTNTVSHKMVRSTLQEAKRNNIPVLRCHSSSAAALHELLREHCGACA</sequence>
<dbReference type="Proteomes" id="UP000886757">
    <property type="component" value="Unassembled WGS sequence"/>
</dbReference>
<protein>
    <submittedName>
        <fullName evidence="2">DUF2325 domain-containing protein</fullName>
    </submittedName>
</protein>
<evidence type="ECO:0000313" key="2">
    <source>
        <dbReference type="EMBL" id="HIR13047.1"/>
    </source>
</evidence>
<proteinExistence type="inferred from homology"/>
<reference evidence="2" key="1">
    <citation type="submission" date="2020-10" db="EMBL/GenBank/DDBJ databases">
        <authorList>
            <person name="Gilroy R."/>
        </authorList>
    </citation>
    <scope>NUCLEOTIDE SEQUENCE</scope>
    <source>
        <strain evidence="2">ChiSjej4B22-8148</strain>
    </source>
</reference>
<dbReference type="EMBL" id="DVGK01000043">
    <property type="protein sequence ID" value="HIR13047.1"/>
    <property type="molecule type" value="Genomic_DNA"/>
</dbReference>
<organism evidence="2 3">
    <name type="scientific">Candidatus Choladousia intestinavium</name>
    <dbReference type="NCBI Taxonomy" id="2840727"/>
    <lineage>
        <taxon>Bacteria</taxon>
        <taxon>Bacillati</taxon>
        <taxon>Bacillota</taxon>
        <taxon>Clostridia</taxon>
        <taxon>Lachnospirales</taxon>
        <taxon>Lachnospiraceae</taxon>
        <taxon>Lachnospiraceae incertae sedis</taxon>
        <taxon>Candidatus Choladousia</taxon>
    </lineage>
</organism>
<reference evidence="2" key="2">
    <citation type="journal article" date="2021" name="PeerJ">
        <title>Extensive microbial diversity within the chicken gut microbiome revealed by metagenomics and culture.</title>
        <authorList>
            <person name="Gilroy R."/>
            <person name="Ravi A."/>
            <person name="Getino M."/>
            <person name="Pursley I."/>
            <person name="Horton D.L."/>
            <person name="Alikhan N.F."/>
            <person name="Baker D."/>
            <person name="Gharbi K."/>
            <person name="Hall N."/>
            <person name="Watson M."/>
            <person name="Adriaenssens E.M."/>
            <person name="Foster-Nyarko E."/>
            <person name="Jarju S."/>
            <person name="Secka A."/>
            <person name="Antonio M."/>
            <person name="Oren A."/>
            <person name="Chaudhuri R.R."/>
            <person name="La Ragione R."/>
            <person name="Hildebrand F."/>
            <person name="Pallen M.J."/>
        </authorList>
    </citation>
    <scope>NUCLEOTIDE SEQUENCE</scope>
    <source>
        <strain evidence="2">ChiSjej4B22-8148</strain>
    </source>
</reference>
<evidence type="ECO:0000313" key="3">
    <source>
        <dbReference type="Proteomes" id="UP000886757"/>
    </source>
</evidence>
<evidence type="ECO:0000256" key="1">
    <source>
        <dbReference type="ARBA" id="ARBA00007189"/>
    </source>
</evidence>
<dbReference type="AlphaFoldDB" id="A0A9D1D940"/>
<dbReference type="InterPro" id="IPR016772">
    <property type="entry name" value="UCP020408"/>
</dbReference>
<accession>A0A9D1D940</accession>
<dbReference type="Pfam" id="PF10087">
    <property type="entry name" value="DUF2325"/>
    <property type="match status" value="1"/>
</dbReference>
<name>A0A9D1D940_9FIRM</name>
<gene>
    <name evidence="2" type="ORF">IAB31_03875</name>
</gene>
<comment type="caution">
    <text evidence="2">The sequence shown here is derived from an EMBL/GenBank/DDBJ whole genome shotgun (WGS) entry which is preliminary data.</text>
</comment>